<dbReference type="EMBL" id="MXAN01000004">
    <property type="protein sequence ID" value="OPH39320.1"/>
    <property type="molecule type" value="Genomic_DNA"/>
</dbReference>
<dbReference type="Proteomes" id="UP000092607">
    <property type="component" value="Unassembled WGS sequence"/>
</dbReference>
<comment type="caution">
    <text evidence="1">The sequence shown here is derived from an EMBL/GenBank/DDBJ whole genome shotgun (WGS) entry which is preliminary data.</text>
</comment>
<evidence type="ECO:0000313" key="1">
    <source>
        <dbReference type="EMBL" id="OBX64038.1"/>
    </source>
</evidence>
<evidence type="ECO:0000313" key="2">
    <source>
        <dbReference type="EMBL" id="OPH39320.1"/>
    </source>
</evidence>
<evidence type="ECO:0000313" key="4">
    <source>
        <dbReference type="Proteomes" id="UP000191025"/>
    </source>
</evidence>
<protein>
    <submittedName>
        <fullName evidence="1">Uncharacterized protein</fullName>
    </submittedName>
</protein>
<gene>
    <name evidence="1" type="ORF">A9309_05270</name>
    <name evidence="2" type="ORF">B5J94_00605</name>
</gene>
<dbReference type="AlphaFoldDB" id="A0A1B8Q3T5"/>
<reference evidence="1 3" key="1">
    <citation type="submission" date="2016-06" db="EMBL/GenBank/DDBJ databases">
        <title>Draft genome of Moraxella lacunata CCUG 57757A.</title>
        <authorList>
            <person name="Salva-Serra F."/>
            <person name="Engstrom-Jakobsson H."/>
            <person name="Thorell K."/>
            <person name="Gonzales-Siles L."/>
            <person name="Karlsson R."/>
            <person name="Boulund F."/>
            <person name="Engstrand L."/>
            <person name="Kristiansson E."/>
            <person name="Moore E."/>
        </authorList>
    </citation>
    <scope>NUCLEOTIDE SEQUENCE [LARGE SCALE GENOMIC DNA]</scope>
    <source>
        <strain evidence="1 3">CCUG 57757A</strain>
    </source>
</reference>
<evidence type="ECO:0000313" key="3">
    <source>
        <dbReference type="Proteomes" id="UP000092607"/>
    </source>
</evidence>
<reference evidence="2" key="3">
    <citation type="submission" date="2017-03" db="EMBL/GenBank/DDBJ databases">
        <authorList>
            <person name="Afonso C.L."/>
            <person name="Miller P.J."/>
            <person name="Scott M.A."/>
            <person name="Spackman E."/>
            <person name="Goraichik I."/>
            <person name="Dimitrov K.M."/>
            <person name="Suarez D.L."/>
            <person name="Swayne D.E."/>
        </authorList>
    </citation>
    <scope>NUCLEOTIDE SEQUENCE</scope>
    <source>
        <strain evidence="2">CCUG 4441</strain>
    </source>
</reference>
<dbReference type="EMBL" id="LZMS01000046">
    <property type="protein sequence ID" value="OBX64038.1"/>
    <property type="molecule type" value="Genomic_DNA"/>
</dbReference>
<dbReference type="RefSeq" id="WP_062499402.1">
    <property type="nucleotide sequence ID" value="NZ_JBPAGO010000001.1"/>
</dbReference>
<accession>A0A1B8Q3T5</accession>
<proteinExistence type="predicted"/>
<organism evidence="1 3">
    <name type="scientific">Moraxella lacunata</name>
    <dbReference type="NCBI Taxonomy" id="477"/>
    <lineage>
        <taxon>Bacteria</taxon>
        <taxon>Pseudomonadati</taxon>
        <taxon>Pseudomonadota</taxon>
        <taxon>Gammaproteobacteria</taxon>
        <taxon>Moraxellales</taxon>
        <taxon>Moraxellaceae</taxon>
        <taxon>Moraxella</taxon>
    </lineage>
</organism>
<sequence>MVFYNFYKIYQKYDNRLSNKLIKFYPISLQNFLKKFYPSLDKPQSLTLSFLYVFQVWLK</sequence>
<reference evidence="4" key="2">
    <citation type="submission" date="2017-03" db="EMBL/GenBank/DDBJ databases">
        <title>Draft genome sequence of Moraxella equi CCUG 4950T type strain.</title>
        <authorList>
            <person name="Salva-Serra F."/>
            <person name="Engstrom-Jakobsson H."/>
            <person name="Thorell K."/>
            <person name="Jaen-Luchoro D."/>
            <person name="Gonzales-Siles L."/>
            <person name="Karlsson R."/>
            <person name="Yazdan S."/>
            <person name="Boulund F."/>
            <person name="Johnning A."/>
            <person name="Engstrand L."/>
            <person name="Kristiansson E."/>
            <person name="Moore E."/>
        </authorList>
    </citation>
    <scope>NUCLEOTIDE SEQUENCE [LARGE SCALE GENOMIC DNA]</scope>
    <source>
        <strain evidence="4">CCUG 4441</strain>
    </source>
</reference>
<dbReference type="Proteomes" id="UP000191025">
    <property type="component" value="Unassembled WGS sequence"/>
</dbReference>
<name>A0A1B8Q3T5_MORLA</name>